<evidence type="ECO:0000313" key="1">
    <source>
        <dbReference type="EMBL" id="KAH7990967.1"/>
    </source>
</evidence>
<sequence>MAEGIPKEPELTKVLAQVTVISAFGSTFQYGYNLVVMNYPAQWMQDFYNQTYHKRNNINIDRGLLMFLWGLTVTFFPIGGLIGTLLARPLADHCGRKHILLVNNAFSIVAAVLSCCSKAVHSYELVIFARLLIGICAGIACNVVPMYLGEMSPHNLRGAVIVVAHFFITFGILVGQALSLHNVLGTRKALREVRQREDVEDEIEELKMEDDFEKPEKQMSMCKLVLCLNQHPQLLSIVVMTLSQHLSGLNTIHYYAEKIYLSTGVQEDYVRYISMMISGAVIFITIITIFVVDSSGRRVLLLTGFGICSVSCILLAMALELQSNLAWMSYFSTAFIIVYVIGHSIGPSPIPRVMIADMFLQSSRASAFMVGETVHWVIHFLLDMLFLHIKLKPLAIAQPSLTLIWVLPKVLVGIEPYSFIVLFLICMFTYTYIFKMVPETKKKSFVEIRKVMNHHVGQSSPMKM</sequence>
<protein>
    <submittedName>
        <fullName evidence="1">Uncharacterized protein</fullName>
    </submittedName>
</protein>
<dbReference type="Proteomes" id="UP000827872">
    <property type="component" value="Linkage Group LG16"/>
</dbReference>
<accession>A0ACB8EFC8</accession>
<reference evidence="1" key="1">
    <citation type="submission" date="2021-08" db="EMBL/GenBank/DDBJ databases">
        <title>The first chromosome-level gecko genome reveals the dynamic sex chromosomes of Neotropical dwarf geckos (Sphaerodactylidae: Sphaerodactylus).</title>
        <authorList>
            <person name="Pinto B.J."/>
            <person name="Keating S.E."/>
            <person name="Gamble T."/>
        </authorList>
    </citation>
    <scope>NUCLEOTIDE SEQUENCE</scope>
    <source>
        <strain evidence="1">TG3544</strain>
    </source>
</reference>
<name>A0ACB8EFC8_9SAUR</name>
<comment type="caution">
    <text evidence="1">The sequence shown here is derived from an EMBL/GenBank/DDBJ whole genome shotgun (WGS) entry which is preliminary data.</text>
</comment>
<proteinExistence type="predicted"/>
<keyword evidence="2" id="KW-1185">Reference proteome</keyword>
<organism evidence="1 2">
    <name type="scientific">Sphaerodactylus townsendi</name>
    <dbReference type="NCBI Taxonomy" id="933632"/>
    <lineage>
        <taxon>Eukaryota</taxon>
        <taxon>Metazoa</taxon>
        <taxon>Chordata</taxon>
        <taxon>Craniata</taxon>
        <taxon>Vertebrata</taxon>
        <taxon>Euteleostomi</taxon>
        <taxon>Lepidosauria</taxon>
        <taxon>Squamata</taxon>
        <taxon>Bifurcata</taxon>
        <taxon>Gekkota</taxon>
        <taxon>Sphaerodactylidae</taxon>
        <taxon>Sphaerodactylus</taxon>
    </lineage>
</organism>
<dbReference type="EMBL" id="CM037629">
    <property type="protein sequence ID" value="KAH7990967.1"/>
    <property type="molecule type" value="Genomic_DNA"/>
</dbReference>
<gene>
    <name evidence="1" type="ORF">K3G42_013270</name>
</gene>
<evidence type="ECO:0000313" key="2">
    <source>
        <dbReference type="Proteomes" id="UP000827872"/>
    </source>
</evidence>